<dbReference type="InterPro" id="IPR046534">
    <property type="entry name" value="DUF6599"/>
</dbReference>
<dbReference type="OrthoDB" id="282746at2"/>
<sequence length="308" mass="34571">MIRREALIIISFLGILFAFQDLRAGTMPIESLIPKTAPEGWILRDAPETFTRETLFEHINGQADLFVQYGFENSVFAVYQNTSSSEDKIEVDIYDMGDSLHAYGVFSRFRQEEKPAGIGLDSYLGDNYAIFYKGKYFVVLQATDSNAILKRLAQDIESRISDTSAQPRELGYFPTNGLKPGSIEYFPDGLLGHQFLHRGFKASYTEQEAKTSGKARGNVPECHLFLAVFKNSEEALDALQLYREDLLKKGKLDTGTLTQFGPNSLIGTDPYQGKTVVVQKGPYLLGAAGFQQDREGQERLAEMMREIK</sequence>
<dbReference type="RefSeq" id="WP_014809727.1">
    <property type="nucleotide sequence ID" value="NC_018025.1"/>
</dbReference>
<evidence type="ECO:0000313" key="1">
    <source>
        <dbReference type="EMBL" id="AFM24582.1"/>
    </source>
</evidence>
<name>I4C4U1_DESTA</name>
<evidence type="ECO:0000313" key="2">
    <source>
        <dbReference type="Proteomes" id="UP000006055"/>
    </source>
</evidence>
<keyword evidence="2" id="KW-1185">Reference proteome</keyword>
<reference evidence="2" key="1">
    <citation type="submission" date="2012-06" db="EMBL/GenBank/DDBJ databases">
        <title>Complete sequence of chromosome of Desulfomonile tiedjei DSM 6799.</title>
        <authorList>
            <person name="Lucas S."/>
            <person name="Copeland A."/>
            <person name="Lapidus A."/>
            <person name="Glavina del Rio T."/>
            <person name="Dalin E."/>
            <person name="Tice H."/>
            <person name="Bruce D."/>
            <person name="Goodwin L."/>
            <person name="Pitluck S."/>
            <person name="Peters L."/>
            <person name="Ovchinnikova G."/>
            <person name="Zeytun A."/>
            <person name="Lu M."/>
            <person name="Kyrpides N."/>
            <person name="Mavromatis K."/>
            <person name="Ivanova N."/>
            <person name="Brettin T."/>
            <person name="Detter J.C."/>
            <person name="Han C."/>
            <person name="Larimer F."/>
            <person name="Land M."/>
            <person name="Hauser L."/>
            <person name="Markowitz V."/>
            <person name="Cheng J.-F."/>
            <person name="Hugenholtz P."/>
            <person name="Woyke T."/>
            <person name="Wu D."/>
            <person name="Spring S."/>
            <person name="Schroeder M."/>
            <person name="Brambilla E."/>
            <person name="Klenk H.-P."/>
            <person name="Eisen J.A."/>
        </authorList>
    </citation>
    <scope>NUCLEOTIDE SEQUENCE [LARGE SCALE GENOMIC DNA]</scope>
    <source>
        <strain evidence="2">ATCC 49306 / DSM 6799 / DCB-1</strain>
    </source>
</reference>
<dbReference type="KEGG" id="dti:Desti_1874"/>
<dbReference type="EMBL" id="CP003360">
    <property type="protein sequence ID" value="AFM24582.1"/>
    <property type="molecule type" value="Genomic_DNA"/>
</dbReference>
<dbReference type="eggNOG" id="ENOG5032V4M">
    <property type="taxonomic scope" value="Bacteria"/>
</dbReference>
<gene>
    <name evidence="1" type="ordered locus">Desti_1874</name>
</gene>
<dbReference type="Pfam" id="PF20244">
    <property type="entry name" value="DUF6599"/>
    <property type="match status" value="1"/>
</dbReference>
<dbReference type="Proteomes" id="UP000006055">
    <property type="component" value="Chromosome"/>
</dbReference>
<accession>I4C4U1</accession>
<protein>
    <submittedName>
        <fullName evidence="1">Uncharacterized protein</fullName>
    </submittedName>
</protein>
<proteinExistence type="predicted"/>
<dbReference type="AlphaFoldDB" id="I4C4U1"/>
<dbReference type="HOGENOM" id="CLU_972302_0_0_7"/>
<organism evidence="1 2">
    <name type="scientific">Desulfomonile tiedjei (strain ATCC 49306 / DSM 6799 / DCB-1)</name>
    <dbReference type="NCBI Taxonomy" id="706587"/>
    <lineage>
        <taxon>Bacteria</taxon>
        <taxon>Pseudomonadati</taxon>
        <taxon>Thermodesulfobacteriota</taxon>
        <taxon>Desulfomonilia</taxon>
        <taxon>Desulfomonilales</taxon>
        <taxon>Desulfomonilaceae</taxon>
        <taxon>Desulfomonile</taxon>
    </lineage>
</organism>